<sequence length="212" mass="21090">MTISRACAALALTCLAASASACGSPTQLADAPSTPTPPSSSPTSPTLASSAATRPAPHPVRGTTVGSEGASASSRMAVTTVTTTATVAPAPEPQPPAVSLHESIISQISAHPQAGATIMIGDEATTSCLVGNGYGITLAAANQNTSCEFAIAVTAQLTSGVNPTQENVRQTLPRTITASSPVTGGEYSMACTVDANQLITCAGGNQARVYLY</sequence>
<keyword evidence="4" id="KW-1185">Reference proteome</keyword>
<organism evidence="3 4">
    <name type="scientific">Corynebacterium lizhenjunii</name>
    <dbReference type="NCBI Taxonomy" id="2709394"/>
    <lineage>
        <taxon>Bacteria</taxon>
        <taxon>Bacillati</taxon>
        <taxon>Actinomycetota</taxon>
        <taxon>Actinomycetes</taxon>
        <taxon>Mycobacteriales</taxon>
        <taxon>Corynebacteriaceae</taxon>
        <taxon>Corynebacterium</taxon>
    </lineage>
</organism>
<evidence type="ECO:0000313" key="4">
    <source>
        <dbReference type="Proteomes" id="UP000594681"/>
    </source>
</evidence>
<feature type="chain" id="PRO_5039254389" description="Serine/threonine protein kinase" evidence="2">
    <location>
        <begin position="22"/>
        <end position="212"/>
    </location>
</feature>
<feature type="region of interest" description="Disordered" evidence="1">
    <location>
        <begin position="24"/>
        <end position="77"/>
    </location>
</feature>
<reference evidence="3 4" key="1">
    <citation type="submission" date="2020-11" db="EMBL/GenBank/DDBJ databases">
        <title>Corynebacterium sp. ZJ-599.</title>
        <authorList>
            <person name="Zhou J."/>
        </authorList>
    </citation>
    <scope>NUCLEOTIDE SEQUENCE [LARGE SCALE GENOMIC DNA]</scope>
    <source>
        <strain evidence="3 4">ZJ-599</strain>
    </source>
</reference>
<keyword evidence="2" id="KW-0732">Signal</keyword>
<dbReference type="KEGG" id="cliz:G7Y31_05175"/>
<accession>A0A7T0KH54</accession>
<feature type="compositionally biased region" description="Low complexity" evidence="1">
    <location>
        <begin position="41"/>
        <end position="55"/>
    </location>
</feature>
<proteinExistence type="predicted"/>
<feature type="compositionally biased region" description="Polar residues" evidence="1">
    <location>
        <begin position="64"/>
        <end position="76"/>
    </location>
</feature>
<evidence type="ECO:0008006" key="5">
    <source>
        <dbReference type="Google" id="ProtNLM"/>
    </source>
</evidence>
<evidence type="ECO:0000256" key="1">
    <source>
        <dbReference type="SAM" id="MobiDB-lite"/>
    </source>
</evidence>
<dbReference type="RefSeq" id="WP_165010525.1">
    <property type="nucleotide sequence ID" value="NZ_CP064954.1"/>
</dbReference>
<dbReference type="AlphaFoldDB" id="A0A7T0KH54"/>
<dbReference type="PROSITE" id="PS51257">
    <property type="entry name" value="PROKAR_LIPOPROTEIN"/>
    <property type="match status" value="1"/>
</dbReference>
<dbReference type="EMBL" id="CP064954">
    <property type="protein sequence ID" value="QPK80079.1"/>
    <property type="molecule type" value="Genomic_DNA"/>
</dbReference>
<gene>
    <name evidence="3" type="ORF">G7Y31_05175</name>
</gene>
<protein>
    <recommendedName>
        <fullName evidence="5">Serine/threonine protein kinase</fullName>
    </recommendedName>
</protein>
<feature type="signal peptide" evidence="2">
    <location>
        <begin position="1"/>
        <end position="21"/>
    </location>
</feature>
<dbReference type="Proteomes" id="UP000594681">
    <property type="component" value="Chromosome"/>
</dbReference>
<evidence type="ECO:0000313" key="3">
    <source>
        <dbReference type="EMBL" id="QPK80079.1"/>
    </source>
</evidence>
<name>A0A7T0KH54_9CORY</name>
<evidence type="ECO:0000256" key="2">
    <source>
        <dbReference type="SAM" id="SignalP"/>
    </source>
</evidence>